<proteinExistence type="predicted"/>
<dbReference type="InterPro" id="IPR050471">
    <property type="entry name" value="AB_hydrolase"/>
</dbReference>
<comment type="caution">
    <text evidence="2">The sequence shown here is derived from an EMBL/GenBank/DDBJ whole genome shotgun (WGS) entry which is preliminary data.</text>
</comment>
<keyword evidence="2" id="KW-0378">Hydrolase</keyword>
<evidence type="ECO:0000313" key="3">
    <source>
        <dbReference type="Proteomes" id="UP001589647"/>
    </source>
</evidence>
<gene>
    <name evidence="2" type="ORF">ACFFV7_13820</name>
</gene>
<dbReference type="EMBL" id="JBHMEI010000006">
    <property type="protein sequence ID" value="MFB9202271.1"/>
    <property type="molecule type" value="Genomic_DNA"/>
</dbReference>
<protein>
    <submittedName>
        <fullName evidence="2">Alpha/beta fold hydrolase</fullName>
    </submittedName>
</protein>
<dbReference type="PANTHER" id="PTHR43433:SF1">
    <property type="entry name" value="BLL5160 PROTEIN"/>
    <property type="match status" value="1"/>
</dbReference>
<dbReference type="InterPro" id="IPR000073">
    <property type="entry name" value="AB_hydrolase_1"/>
</dbReference>
<dbReference type="InterPro" id="IPR029058">
    <property type="entry name" value="AB_hydrolase_fold"/>
</dbReference>
<evidence type="ECO:0000313" key="2">
    <source>
        <dbReference type="EMBL" id="MFB9202271.1"/>
    </source>
</evidence>
<accession>A0ABV5ICM2</accession>
<dbReference type="Proteomes" id="UP001589647">
    <property type="component" value="Unassembled WGS sequence"/>
</dbReference>
<dbReference type="PANTHER" id="PTHR43433">
    <property type="entry name" value="HYDROLASE, ALPHA/BETA FOLD FAMILY PROTEIN"/>
    <property type="match status" value="1"/>
</dbReference>
<organism evidence="2 3">
    <name type="scientific">Nonomuraea spiralis</name>
    <dbReference type="NCBI Taxonomy" id="46182"/>
    <lineage>
        <taxon>Bacteria</taxon>
        <taxon>Bacillati</taxon>
        <taxon>Actinomycetota</taxon>
        <taxon>Actinomycetes</taxon>
        <taxon>Streptosporangiales</taxon>
        <taxon>Streptosporangiaceae</taxon>
        <taxon>Nonomuraea</taxon>
    </lineage>
</organism>
<dbReference type="Gene3D" id="3.40.50.1820">
    <property type="entry name" value="alpha/beta hydrolase"/>
    <property type="match status" value="1"/>
</dbReference>
<dbReference type="Pfam" id="PF00561">
    <property type="entry name" value="Abhydrolase_1"/>
    <property type="match status" value="1"/>
</dbReference>
<dbReference type="RefSeq" id="WP_189647013.1">
    <property type="nucleotide sequence ID" value="NZ_BMRC01000004.1"/>
</dbReference>
<name>A0ABV5ICM2_9ACTN</name>
<dbReference type="SUPFAM" id="SSF53474">
    <property type="entry name" value="alpha/beta-Hydrolases"/>
    <property type="match status" value="1"/>
</dbReference>
<feature type="domain" description="AB hydrolase-1" evidence="1">
    <location>
        <begin position="82"/>
        <end position="371"/>
    </location>
</feature>
<sequence length="387" mass="40488">MGSSRQAFALGLLAGAAAGSARRRTRVAGRGTEGGAAGGAQSVERLGGHHAASHAASLAVETDDGVRLAVDVEEPSTPVRHAVVLAHGWVLNRHSWHYQRAALSGEALVVAYDQRGHGASTAGPYSACTIDRLGADLHAVIEAAVPPGLPVVLAGHSMGGMTVMALAASRPELFGTRIAGVALLGTSAGRLAEGTFGLPGALGRAVPRVTPLVLDRLRARAAPADRSRAPSVRANRPVTRALRAWVNRPVTRALRAWVNRPVTRALRAWVNRPVTRFTAFGPGARADHVRFVNAMVAATPAEVMAGFFHGMMAHDKLAALEALREVETVVLVGARDRLTPVAHARRIAGALPGARLVVIPGAGHMIGLERPETVNRELLGLLRRAVP</sequence>
<evidence type="ECO:0000259" key="1">
    <source>
        <dbReference type="Pfam" id="PF00561"/>
    </source>
</evidence>
<keyword evidence="3" id="KW-1185">Reference proteome</keyword>
<reference evidence="2 3" key="1">
    <citation type="submission" date="2024-09" db="EMBL/GenBank/DDBJ databases">
        <authorList>
            <person name="Sun Q."/>
            <person name="Mori K."/>
        </authorList>
    </citation>
    <scope>NUCLEOTIDE SEQUENCE [LARGE SCALE GENOMIC DNA]</scope>
    <source>
        <strain evidence="2 3">CCM 3426</strain>
    </source>
</reference>
<dbReference type="GO" id="GO:0016787">
    <property type="term" value="F:hydrolase activity"/>
    <property type="evidence" value="ECO:0007669"/>
    <property type="project" value="UniProtKB-KW"/>
</dbReference>